<dbReference type="Proteomes" id="UP000770717">
    <property type="component" value="Unassembled WGS sequence"/>
</dbReference>
<feature type="compositionally biased region" description="Basic and acidic residues" evidence="1">
    <location>
        <begin position="1"/>
        <end position="17"/>
    </location>
</feature>
<organism evidence="2 3">
    <name type="scientific">Eleutherodactylus coqui</name>
    <name type="common">Puerto Rican coqui</name>
    <dbReference type="NCBI Taxonomy" id="57060"/>
    <lineage>
        <taxon>Eukaryota</taxon>
        <taxon>Metazoa</taxon>
        <taxon>Chordata</taxon>
        <taxon>Craniata</taxon>
        <taxon>Vertebrata</taxon>
        <taxon>Euteleostomi</taxon>
        <taxon>Amphibia</taxon>
        <taxon>Batrachia</taxon>
        <taxon>Anura</taxon>
        <taxon>Neobatrachia</taxon>
        <taxon>Hyloidea</taxon>
        <taxon>Eleutherodactylidae</taxon>
        <taxon>Eleutherodactylinae</taxon>
        <taxon>Eleutherodactylus</taxon>
        <taxon>Eleutherodactylus</taxon>
    </lineage>
</organism>
<accession>A0A8J6E5R7</accession>
<gene>
    <name evidence="2" type="ORF">GDO78_018622</name>
</gene>
<name>A0A8J6E5R7_ELECQ</name>
<evidence type="ECO:0000313" key="2">
    <source>
        <dbReference type="EMBL" id="KAG9460947.1"/>
    </source>
</evidence>
<reference evidence="2" key="1">
    <citation type="thesis" date="2020" institute="ProQuest LLC" country="789 East Eisenhower Parkway, Ann Arbor, MI, USA">
        <title>Comparative Genomics and Chromosome Evolution.</title>
        <authorList>
            <person name="Mudd A.B."/>
        </authorList>
    </citation>
    <scope>NUCLEOTIDE SEQUENCE</scope>
    <source>
        <strain evidence="2">HN-11 Male</strain>
        <tissue evidence="2">Kidney and liver</tissue>
    </source>
</reference>
<feature type="region of interest" description="Disordered" evidence="1">
    <location>
        <begin position="1"/>
        <end position="32"/>
    </location>
</feature>
<evidence type="ECO:0000313" key="3">
    <source>
        <dbReference type="Proteomes" id="UP000770717"/>
    </source>
</evidence>
<proteinExistence type="predicted"/>
<dbReference type="AlphaFoldDB" id="A0A8J6E5R7"/>
<keyword evidence="3" id="KW-1185">Reference proteome</keyword>
<protein>
    <submittedName>
        <fullName evidence="2">Uncharacterized protein</fullName>
    </submittedName>
</protein>
<comment type="caution">
    <text evidence="2">The sequence shown here is derived from an EMBL/GenBank/DDBJ whole genome shotgun (WGS) entry which is preliminary data.</text>
</comment>
<evidence type="ECO:0000256" key="1">
    <source>
        <dbReference type="SAM" id="MobiDB-lite"/>
    </source>
</evidence>
<sequence>MDRTEALRSTEGEDPGGHLHQVSKKSPERGDSGKHCPVFFFNPCIGFVSRRTGGLLKKKNPFRRGTTPLRPEL</sequence>
<dbReference type="EMBL" id="WNTK01032522">
    <property type="protein sequence ID" value="KAG9460947.1"/>
    <property type="molecule type" value="Genomic_DNA"/>
</dbReference>